<feature type="active site" evidence="6">
    <location>
        <position position="53"/>
    </location>
</feature>
<comment type="catalytic activity">
    <reaction evidence="1 7">
        <text>Cleavage of hydrophobic, N-terminal signal or leader sequences from secreted and periplasmic proteins.</text>
        <dbReference type="EC" id="3.4.21.89"/>
    </reaction>
</comment>
<evidence type="ECO:0000313" key="9">
    <source>
        <dbReference type="EMBL" id="RCH55780.1"/>
    </source>
</evidence>
<dbReference type="EMBL" id="QGDC01000003">
    <property type="protein sequence ID" value="RCH55780.1"/>
    <property type="molecule type" value="Genomic_DNA"/>
</dbReference>
<dbReference type="GO" id="GO:0004252">
    <property type="term" value="F:serine-type endopeptidase activity"/>
    <property type="evidence" value="ECO:0007669"/>
    <property type="project" value="InterPro"/>
</dbReference>
<organism evidence="9 10">
    <name type="scientific">Mucilaginibacter hurinus</name>
    <dbReference type="NCBI Taxonomy" id="2201324"/>
    <lineage>
        <taxon>Bacteria</taxon>
        <taxon>Pseudomonadati</taxon>
        <taxon>Bacteroidota</taxon>
        <taxon>Sphingobacteriia</taxon>
        <taxon>Sphingobacteriales</taxon>
        <taxon>Sphingobacteriaceae</taxon>
        <taxon>Mucilaginibacter</taxon>
    </lineage>
</organism>
<evidence type="ECO:0000313" key="10">
    <source>
        <dbReference type="Proteomes" id="UP000253209"/>
    </source>
</evidence>
<evidence type="ECO:0000256" key="1">
    <source>
        <dbReference type="ARBA" id="ARBA00000677"/>
    </source>
</evidence>
<sequence length="368" mass="42098">MKWNILSRNKKKQTDTAKKSKTREWLDAIVFAVIVSTLVRGLLFSAYAIPSSSMEGTQMTGDYLFVSKLNYGARMPITPISIPFLESHINWGSDIKTYWDGIKLPYFRLPGLGTVKNGDIVVFNYPGGVLKDPVDMRVHYIKRCLGVPGDVLEIRDTRVIVNGKEMKNAPKAQTSYYVTTNGIAFNPKLLDDLDIEVRGQYSNEGFVMIIPASSYAELKNQSNITSIKPVIEPRGLQDQSVYPQSDLFNWNQDNYGPITVPRKGWTIALNDSTIALYGKVIQQFENNKLEHADGRYYINNKIASTYTFKMNYYWMMGDNRHNSEDSRYWGFVPEDHVVGKPMFTFMSIDSTKTIFNKVRWNRVLRGIQ</sequence>
<feature type="transmembrane region" description="Helical" evidence="7">
    <location>
        <begin position="28"/>
        <end position="49"/>
    </location>
</feature>
<dbReference type="OrthoDB" id="9802919at2"/>
<evidence type="ECO:0000256" key="2">
    <source>
        <dbReference type="ARBA" id="ARBA00009370"/>
    </source>
</evidence>
<evidence type="ECO:0000256" key="4">
    <source>
        <dbReference type="ARBA" id="ARBA00019232"/>
    </source>
</evidence>
<dbReference type="CDD" id="cd06530">
    <property type="entry name" value="S26_SPase_I"/>
    <property type="match status" value="2"/>
</dbReference>
<dbReference type="GO" id="GO:0016020">
    <property type="term" value="C:membrane"/>
    <property type="evidence" value="ECO:0007669"/>
    <property type="project" value="UniProtKB-SubCell"/>
</dbReference>
<keyword evidence="7" id="KW-0812">Transmembrane</keyword>
<dbReference type="InterPro" id="IPR019758">
    <property type="entry name" value="Pept_S26A_signal_pept_1_CS"/>
</dbReference>
<dbReference type="Proteomes" id="UP000253209">
    <property type="component" value="Unassembled WGS sequence"/>
</dbReference>
<dbReference type="Pfam" id="PF10502">
    <property type="entry name" value="Peptidase_S26"/>
    <property type="match status" value="2"/>
</dbReference>
<dbReference type="InterPro" id="IPR036286">
    <property type="entry name" value="LexA/Signal_pep-like_sf"/>
</dbReference>
<dbReference type="SUPFAM" id="SSF51306">
    <property type="entry name" value="LexA/Signal peptidase"/>
    <property type="match status" value="1"/>
</dbReference>
<comment type="caution">
    <text evidence="9">The sequence shown here is derived from an EMBL/GenBank/DDBJ whole genome shotgun (WGS) entry which is preliminary data.</text>
</comment>
<keyword evidence="10" id="KW-1185">Reference proteome</keyword>
<evidence type="ECO:0000256" key="6">
    <source>
        <dbReference type="PIRSR" id="PIRSR600223-1"/>
    </source>
</evidence>
<comment type="subcellular location">
    <subcellularLocation>
        <location evidence="7">Membrane</location>
        <topology evidence="7">Single-pass type II membrane protein</topology>
    </subcellularLocation>
</comment>
<feature type="domain" description="Peptidase S26" evidence="8">
    <location>
        <begin position="266"/>
        <end position="345"/>
    </location>
</feature>
<dbReference type="PRINTS" id="PR00727">
    <property type="entry name" value="LEADERPTASE"/>
</dbReference>
<evidence type="ECO:0000256" key="5">
    <source>
        <dbReference type="ARBA" id="ARBA00022801"/>
    </source>
</evidence>
<dbReference type="GO" id="GO:0009003">
    <property type="term" value="F:signal peptidase activity"/>
    <property type="evidence" value="ECO:0007669"/>
    <property type="project" value="UniProtKB-EC"/>
</dbReference>
<feature type="domain" description="Peptidase S26" evidence="8">
    <location>
        <begin position="23"/>
        <end position="176"/>
    </location>
</feature>
<dbReference type="EC" id="3.4.21.89" evidence="3 7"/>
<feature type="active site" evidence="6">
    <location>
        <position position="142"/>
    </location>
</feature>
<evidence type="ECO:0000259" key="8">
    <source>
        <dbReference type="Pfam" id="PF10502"/>
    </source>
</evidence>
<dbReference type="InterPro" id="IPR000223">
    <property type="entry name" value="Pept_S26A_signal_pept_1"/>
</dbReference>
<dbReference type="RefSeq" id="WP_114004696.1">
    <property type="nucleotide sequence ID" value="NZ_QGDC01000003.1"/>
</dbReference>
<keyword evidence="7" id="KW-0645">Protease</keyword>
<dbReference type="PROSITE" id="PS00761">
    <property type="entry name" value="SPASE_I_3"/>
    <property type="match status" value="1"/>
</dbReference>
<dbReference type="PANTHER" id="PTHR43390">
    <property type="entry name" value="SIGNAL PEPTIDASE I"/>
    <property type="match status" value="1"/>
</dbReference>
<accession>A0A367GR87</accession>
<comment type="similarity">
    <text evidence="2 7">Belongs to the peptidase S26 family.</text>
</comment>
<dbReference type="NCBIfam" id="TIGR02227">
    <property type="entry name" value="sigpep_I_bact"/>
    <property type="match status" value="2"/>
</dbReference>
<keyword evidence="7" id="KW-0472">Membrane</keyword>
<keyword evidence="7" id="KW-1133">Transmembrane helix</keyword>
<evidence type="ECO:0000256" key="7">
    <source>
        <dbReference type="RuleBase" id="RU362042"/>
    </source>
</evidence>
<dbReference type="PANTHER" id="PTHR43390:SF1">
    <property type="entry name" value="CHLOROPLAST PROCESSING PEPTIDASE"/>
    <property type="match status" value="1"/>
</dbReference>
<dbReference type="GO" id="GO:0006465">
    <property type="term" value="P:signal peptide processing"/>
    <property type="evidence" value="ECO:0007669"/>
    <property type="project" value="InterPro"/>
</dbReference>
<proteinExistence type="inferred from homology"/>
<protein>
    <recommendedName>
        <fullName evidence="4 7">Signal peptidase I</fullName>
        <ecNumber evidence="3 7">3.4.21.89</ecNumber>
    </recommendedName>
</protein>
<dbReference type="Gene3D" id="2.10.109.10">
    <property type="entry name" value="Umud Fragment, subunit A"/>
    <property type="match status" value="2"/>
</dbReference>
<dbReference type="InterPro" id="IPR019533">
    <property type="entry name" value="Peptidase_S26"/>
</dbReference>
<gene>
    <name evidence="9" type="ORF">DJ568_07615</name>
</gene>
<name>A0A367GR87_9SPHI</name>
<evidence type="ECO:0000256" key="3">
    <source>
        <dbReference type="ARBA" id="ARBA00013208"/>
    </source>
</evidence>
<dbReference type="AlphaFoldDB" id="A0A367GR87"/>
<reference evidence="9 10" key="1">
    <citation type="submission" date="2018-05" db="EMBL/GenBank/DDBJ databases">
        <title>Mucilaginibacter hurinus sp. nov., isolated from briquette warehouse soil.</title>
        <authorList>
            <person name="Choi L."/>
        </authorList>
    </citation>
    <scope>NUCLEOTIDE SEQUENCE [LARGE SCALE GENOMIC DNA]</scope>
    <source>
        <strain evidence="9 10">ZR32</strain>
    </source>
</reference>
<keyword evidence="5 7" id="KW-0378">Hydrolase</keyword>